<proteinExistence type="inferred from homology"/>
<dbReference type="CDD" id="cd01283">
    <property type="entry name" value="cytidine_deaminase"/>
    <property type="match status" value="1"/>
</dbReference>
<dbReference type="Pfam" id="PF00383">
    <property type="entry name" value="dCMP_cyt_deam_1"/>
    <property type="match status" value="1"/>
</dbReference>
<evidence type="ECO:0000313" key="6">
    <source>
        <dbReference type="EMBL" id="MFE8702729.1"/>
    </source>
</evidence>
<dbReference type="GO" id="GO:0004126">
    <property type="term" value="F:cytidine deaminase activity"/>
    <property type="evidence" value="ECO:0007669"/>
    <property type="project" value="UniProtKB-EC"/>
</dbReference>
<keyword evidence="7" id="KW-1185">Reference proteome</keyword>
<protein>
    <submittedName>
        <fullName evidence="6">Cytidine deaminase</fullName>
        <ecNumber evidence="6">3.5.4.5</ecNumber>
    </submittedName>
</protein>
<dbReference type="InterPro" id="IPR002125">
    <property type="entry name" value="CMP_dCMP_dom"/>
</dbReference>
<accession>A0ABW6KG76</accession>
<dbReference type="Gene3D" id="3.40.140.10">
    <property type="entry name" value="Cytidine Deaminase, domain 2"/>
    <property type="match status" value="1"/>
</dbReference>
<keyword evidence="4" id="KW-0862">Zinc</keyword>
<dbReference type="PANTHER" id="PTHR11644:SF2">
    <property type="entry name" value="CYTIDINE DEAMINASE"/>
    <property type="match status" value="1"/>
</dbReference>
<organism evidence="6 7">
    <name type="scientific">Cytobacillus spartinae</name>
    <dbReference type="NCBI Taxonomy" id="3299023"/>
    <lineage>
        <taxon>Bacteria</taxon>
        <taxon>Bacillati</taxon>
        <taxon>Bacillota</taxon>
        <taxon>Bacilli</taxon>
        <taxon>Bacillales</taxon>
        <taxon>Bacillaceae</taxon>
        <taxon>Cytobacillus</taxon>
    </lineage>
</organism>
<dbReference type="EC" id="3.5.4.5" evidence="6"/>
<dbReference type="Proteomes" id="UP001601059">
    <property type="component" value="Unassembled WGS sequence"/>
</dbReference>
<dbReference type="SUPFAM" id="SSF53927">
    <property type="entry name" value="Cytidine deaminase-like"/>
    <property type="match status" value="1"/>
</dbReference>
<dbReference type="RefSeq" id="WP_389362690.1">
    <property type="nucleotide sequence ID" value="NZ_JBIACK010000011.1"/>
</dbReference>
<dbReference type="PANTHER" id="PTHR11644">
    <property type="entry name" value="CYTIDINE DEAMINASE"/>
    <property type="match status" value="1"/>
</dbReference>
<reference evidence="6 7" key="1">
    <citation type="submission" date="2024-08" db="EMBL/GenBank/DDBJ databases">
        <title>Two novel Cytobacillus novel species.</title>
        <authorList>
            <person name="Liu G."/>
        </authorList>
    </citation>
    <scope>NUCLEOTIDE SEQUENCE [LARGE SCALE GENOMIC DNA]</scope>
    <source>
        <strain evidence="6 7">FJAT-54145</strain>
    </source>
</reference>
<keyword evidence="2" id="KW-0479">Metal-binding</keyword>
<dbReference type="EMBL" id="JBIACK010000011">
    <property type="protein sequence ID" value="MFE8702729.1"/>
    <property type="molecule type" value="Genomic_DNA"/>
</dbReference>
<feature type="domain" description="CMP/dCMP-type deaminase" evidence="5">
    <location>
        <begin position="8"/>
        <end position="140"/>
    </location>
</feature>
<evidence type="ECO:0000256" key="2">
    <source>
        <dbReference type="ARBA" id="ARBA00022723"/>
    </source>
</evidence>
<sequence>MNIQKITIEDEELITVAQNTIKKLYKDGRHHVGAALRTKTGEIISAVHIEAYIGRITVCAEAIVIGKAISEGFNEFDAIVAVRHPDVEEENQEIKVVSPCGMCRELLNDYGEDIQVIMPFEHEVAKVHTSELLPFKYKRSNHLGG</sequence>
<dbReference type="InterPro" id="IPR050202">
    <property type="entry name" value="Cyt/Deoxycyt_deaminase"/>
</dbReference>
<comment type="caution">
    <text evidence="6">The sequence shown here is derived from an EMBL/GenBank/DDBJ whole genome shotgun (WGS) entry which is preliminary data.</text>
</comment>
<dbReference type="NCBIfam" id="NF005314">
    <property type="entry name" value="PRK06848.1"/>
    <property type="match status" value="1"/>
</dbReference>
<dbReference type="PROSITE" id="PS00903">
    <property type="entry name" value="CYT_DCMP_DEAMINASES_1"/>
    <property type="match status" value="1"/>
</dbReference>
<evidence type="ECO:0000256" key="3">
    <source>
        <dbReference type="ARBA" id="ARBA00022801"/>
    </source>
</evidence>
<comment type="similarity">
    <text evidence="1">Belongs to the cytidine and deoxycytidylate deaminase family.</text>
</comment>
<evidence type="ECO:0000256" key="4">
    <source>
        <dbReference type="ARBA" id="ARBA00022833"/>
    </source>
</evidence>
<evidence type="ECO:0000256" key="1">
    <source>
        <dbReference type="ARBA" id="ARBA00006576"/>
    </source>
</evidence>
<evidence type="ECO:0000259" key="5">
    <source>
        <dbReference type="PROSITE" id="PS51747"/>
    </source>
</evidence>
<keyword evidence="3 6" id="KW-0378">Hydrolase</keyword>
<dbReference type="InterPro" id="IPR016193">
    <property type="entry name" value="Cytidine_deaminase-like"/>
</dbReference>
<evidence type="ECO:0000313" key="7">
    <source>
        <dbReference type="Proteomes" id="UP001601059"/>
    </source>
</evidence>
<dbReference type="PROSITE" id="PS51747">
    <property type="entry name" value="CYT_DCMP_DEAMINASES_2"/>
    <property type="match status" value="1"/>
</dbReference>
<dbReference type="InterPro" id="IPR016192">
    <property type="entry name" value="APOBEC/CMP_deaminase_Zn-bd"/>
</dbReference>
<gene>
    <name evidence="6" type="ORF">ACFYKX_19180</name>
</gene>
<name>A0ABW6KG76_9BACI</name>